<name>A0AAD9Q1G8_ACRCE</name>
<dbReference type="AlphaFoldDB" id="A0AAD9Q1G8"/>
<evidence type="ECO:0000313" key="2">
    <source>
        <dbReference type="EMBL" id="KAK2552595.1"/>
    </source>
</evidence>
<protein>
    <submittedName>
        <fullName evidence="2">Uncharacterized protein</fullName>
    </submittedName>
</protein>
<reference evidence="2" key="1">
    <citation type="journal article" date="2023" name="G3 (Bethesda)">
        <title>Whole genome assembly and annotation of the endangered Caribbean coral Acropora cervicornis.</title>
        <authorList>
            <person name="Selwyn J.D."/>
            <person name="Vollmer S.V."/>
        </authorList>
    </citation>
    <scope>NUCLEOTIDE SEQUENCE</scope>
    <source>
        <strain evidence="2">K2</strain>
    </source>
</reference>
<comment type="caution">
    <text evidence="2">The sequence shown here is derived from an EMBL/GenBank/DDBJ whole genome shotgun (WGS) entry which is preliminary data.</text>
</comment>
<proteinExistence type="predicted"/>
<organism evidence="2 3">
    <name type="scientific">Acropora cervicornis</name>
    <name type="common">Staghorn coral</name>
    <dbReference type="NCBI Taxonomy" id="6130"/>
    <lineage>
        <taxon>Eukaryota</taxon>
        <taxon>Metazoa</taxon>
        <taxon>Cnidaria</taxon>
        <taxon>Anthozoa</taxon>
        <taxon>Hexacorallia</taxon>
        <taxon>Scleractinia</taxon>
        <taxon>Astrocoeniina</taxon>
        <taxon>Acroporidae</taxon>
        <taxon>Acropora</taxon>
    </lineage>
</organism>
<sequence length="69" mass="7139">MCDKQRRNAVLHGPNLLKEEQTTQVRGKKKVSSLVSGVENSATGAKSAGMGNAALKSDNTGPVISDCPG</sequence>
<reference evidence="2" key="2">
    <citation type="journal article" date="2023" name="Science">
        <title>Genomic signatures of disease resistance in endangered staghorn corals.</title>
        <authorList>
            <person name="Vollmer S.V."/>
            <person name="Selwyn J.D."/>
            <person name="Despard B.A."/>
            <person name="Roesel C.L."/>
        </authorList>
    </citation>
    <scope>NUCLEOTIDE SEQUENCE</scope>
    <source>
        <strain evidence="2">K2</strain>
    </source>
</reference>
<keyword evidence="3" id="KW-1185">Reference proteome</keyword>
<accession>A0AAD9Q1G8</accession>
<gene>
    <name evidence="2" type="ORF">P5673_026246</name>
</gene>
<dbReference type="EMBL" id="JARQWQ010000085">
    <property type="protein sequence ID" value="KAK2552595.1"/>
    <property type="molecule type" value="Genomic_DNA"/>
</dbReference>
<feature type="region of interest" description="Disordered" evidence="1">
    <location>
        <begin position="41"/>
        <end position="69"/>
    </location>
</feature>
<dbReference type="Proteomes" id="UP001249851">
    <property type="component" value="Unassembled WGS sequence"/>
</dbReference>
<evidence type="ECO:0000256" key="1">
    <source>
        <dbReference type="SAM" id="MobiDB-lite"/>
    </source>
</evidence>
<evidence type="ECO:0000313" key="3">
    <source>
        <dbReference type="Proteomes" id="UP001249851"/>
    </source>
</evidence>